<proteinExistence type="predicted"/>
<sequence length="123" mass="14560">MDGMKTIDKICQKEYYMYINDISELPSEIKVLPLIIKPNDEIFSFDFRFHKIFIKKKGCEEDGIVGYAELKNGLETNELYRVFEVKSCGIEEYHRYIFSFAQDYQRISINYYAMEGSIISYKG</sequence>
<name>A0A644Z9Q0_9ZZZZ</name>
<organism evidence="1">
    <name type="scientific">bioreactor metagenome</name>
    <dbReference type="NCBI Taxonomy" id="1076179"/>
    <lineage>
        <taxon>unclassified sequences</taxon>
        <taxon>metagenomes</taxon>
        <taxon>ecological metagenomes</taxon>
    </lineage>
</organism>
<evidence type="ECO:0000313" key="1">
    <source>
        <dbReference type="EMBL" id="MPM37616.1"/>
    </source>
</evidence>
<accession>A0A644Z9Q0</accession>
<dbReference type="EMBL" id="VSSQ01008009">
    <property type="protein sequence ID" value="MPM37616.1"/>
    <property type="molecule type" value="Genomic_DNA"/>
</dbReference>
<gene>
    <name evidence="1" type="ORF">SDC9_84234</name>
</gene>
<comment type="caution">
    <text evidence="1">The sequence shown here is derived from an EMBL/GenBank/DDBJ whole genome shotgun (WGS) entry which is preliminary data.</text>
</comment>
<reference evidence="1" key="1">
    <citation type="submission" date="2019-08" db="EMBL/GenBank/DDBJ databases">
        <authorList>
            <person name="Kucharzyk K."/>
            <person name="Murdoch R.W."/>
            <person name="Higgins S."/>
            <person name="Loffler F."/>
        </authorList>
    </citation>
    <scope>NUCLEOTIDE SEQUENCE</scope>
</reference>
<dbReference type="AlphaFoldDB" id="A0A644Z9Q0"/>
<protein>
    <submittedName>
        <fullName evidence="1">Uncharacterized protein</fullName>
    </submittedName>
</protein>